<dbReference type="AlphaFoldDB" id="A0A549T1R9"/>
<dbReference type="Gene3D" id="3.30.70.270">
    <property type="match status" value="1"/>
</dbReference>
<gene>
    <name evidence="3" type="ORF">FNA46_19425</name>
</gene>
<dbReference type="Pfam" id="PF13185">
    <property type="entry name" value="GAF_2"/>
    <property type="match status" value="1"/>
</dbReference>
<dbReference type="GO" id="GO:0003824">
    <property type="term" value="F:catalytic activity"/>
    <property type="evidence" value="ECO:0007669"/>
    <property type="project" value="UniProtKB-ARBA"/>
</dbReference>
<dbReference type="PANTHER" id="PTHR44757:SF2">
    <property type="entry name" value="BIOFILM ARCHITECTURE MAINTENANCE PROTEIN MBAA"/>
    <property type="match status" value="1"/>
</dbReference>
<evidence type="ECO:0000259" key="1">
    <source>
        <dbReference type="PROSITE" id="PS50113"/>
    </source>
</evidence>
<dbReference type="CDD" id="cd01949">
    <property type="entry name" value="GGDEF"/>
    <property type="match status" value="1"/>
</dbReference>
<keyword evidence="4" id="KW-1185">Reference proteome</keyword>
<protein>
    <submittedName>
        <fullName evidence="3">Diguanylate cyclase</fullName>
    </submittedName>
</protein>
<comment type="caution">
    <text evidence="3">The sequence shown here is derived from an EMBL/GenBank/DDBJ whole genome shotgun (WGS) entry which is preliminary data.</text>
</comment>
<dbReference type="InterPro" id="IPR052155">
    <property type="entry name" value="Biofilm_reg_signaling"/>
</dbReference>
<organism evidence="3 4">
    <name type="scientific">Rhizobium straminoryzae</name>
    <dbReference type="NCBI Taxonomy" id="1387186"/>
    <lineage>
        <taxon>Bacteria</taxon>
        <taxon>Pseudomonadati</taxon>
        <taxon>Pseudomonadota</taxon>
        <taxon>Alphaproteobacteria</taxon>
        <taxon>Hyphomicrobiales</taxon>
        <taxon>Rhizobiaceae</taxon>
        <taxon>Rhizobium/Agrobacterium group</taxon>
        <taxon>Rhizobium</taxon>
    </lineage>
</organism>
<feature type="domain" description="PAC" evidence="1">
    <location>
        <begin position="117"/>
        <end position="170"/>
    </location>
</feature>
<dbReference type="NCBIfam" id="TIGR00229">
    <property type="entry name" value="sensory_box"/>
    <property type="match status" value="1"/>
</dbReference>
<dbReference type="RefSeq" id="WP_143126868.1">
    <property type="nucleotide sequence ID" value="NZ_VJMG01000062.1"/>
</dbReference>
<dbReference type="SUPFAM" id="SSF55073">
    <property type="entry name" value="Nucleotide cyclase"/>
    <property type="match status" value="1"/>
</dbReference>
<dbReference type="PROSITE" id="PS50113">
    <property type="entry name" value="PAC"/>
    <property type="match status" value="1"/>
</dbReference>
<dbReference type="Proteomes" id="UP000316801">
    <property type="component" value="Unassembled WGS sequence"/>
</dbReference>
<dbReference type="PANTHER" id="PTHR44757">
    <property type="entry name" value="DIGUANYLATE CYCLASE DGCP"/>
    <property type="match status" value="1"/>
</dbReference>
<dbReference type="SMART" id="SM00065">
    <property type="entry name" value="GAF"/>
    <property type="match status" value="1"/>
</dbReference>
<evidence type="ECO:0000313" key="3">
    <source>
        <dbReference type="EMBL" id="TRL35778.1"/>
    </source>
</evidence>
<accession>A0A549T1R9</accession>
<dbReference type="SUPFAM" id="SSF55785">
    <property type="entry name" value="PYP-like sensor domain (PAS domain)"/>
    <property type="match status" value="1"/>
</dbReference>
<name>A0A549T1R9_9HYPH</name>
<dbReference type="SMART" id="SM00267">
    <property type="entry name" value="GGDEF"/>
    <property type="match status" value="1"/>
</dbReference>
<evidence type="ECO:0000259" key="2">
    <source>
        <dbReference type="PROSITE" id="PS50887"/>
    </source>
</evidence>
<dbReference type="FunFam" id="3.30.70.270:FF:000001">
    <property type="entry name" value="Diguanylate cyclase domain protein"/>
    <property type="match status" value="1"/>
</dbReference>
<dbReference type="InterPro" id="IPR000700">
    <property type="entry name" value="PAS-assoc_C"/>
</dbReference>
<dbReference type="InterPro" id="IPR043128">
    <property type="entry name" value="Rev_trsase/Diguanyl_cyclase"/>
</dbReference>
<reference evidence="3 4" key="1">
    <citation type="submission" date="2019-07" db="EMBL/GenBank/DDBJ databases">
        <title>Ln-dependent methylotrophs.</title>
        <authorList>
            <person name="Tani A."/>
        </authorList>
    </citation>
    <scope>NUCLEOTIDE SEQUENCE [LARGE SCALE GENOMIC DNA]</scope>
    <source>
        <strain evidence="3 4">SM12</strain>
    </source>
</reference>
<dbReference type="Gene3D" id="3.30.450.20">
    <property type="entry name" value="PAS domain"/>
    <property type="match status" value="1"/>
</dbReference>
<dbReference type="InterPro" id="IPR003018">
    <property type="entry name" value="GAF"/>
</dbReference>
<dbReference type="SUPFAM" id="SSF55781">
    <property type="entry name" value="GAF domain-like"/>
    <property type="match status" value="1"/>
</dbReference>
<dbReference type="NCBIfam" id="TIGR00254">
    <property type="entry name" value="GGDEF"/>
    <property type="match status" value="1"/>
</dbReference>
<sequence length="505" mass="55946">MSDSAMHHRVVAADADPLDQLRRHLVQLATSADVDALGAAHVIQSLDPSMLFDQFSEYFCIKDRCCRFVFANAAAMSCINARSMSSVLGRTELDFLDRETAEQRLALEQDLMAQGANCEREEMVRLPDGAEKWLLTTRTSLRDAKGDVVGLMVMSRDITRARQEAELERGHAAVLEMVARGRPLPAVLDALCCMIENQLQGIYASVLLLDEAGERLRHGAAPSLPPSYTRLIDGVAIGPSVGSCGTAAWRRCSIVVRDIQSDPLWADFRHLAMPFRLRSCWSTPIMGANNRVLGTFALYSNEVREPTAREIELTAMATDLAGIAIERAMNERRIQHLAYHDPLTGLPNRTLFWAQFARTLMDARRESRKLTVAYLDLDNFKQVNDTHGHAAGDEVLKRIAERIEQRLRPNDLAVRLGGDEFAIVLADVYQDEVSALMRLREIHGAIAEDLRVGTARTSVTCSIGVSFHPQDGDTAEALLAAADRAMYEAKAQGRDALQVIRRVPA</sequence>
<dbReference type="InterPro" id="IPR013656">
    <property type="entry name" value="PAS_4"/>
</dbReference>
<dbReference type="InterPro" id="IPR029787">
    <property type="entry name" value="Nucleotide_cyclase"/>
</dbReference>
<proteinExistence type="predicted"/>
<dbReference type="PROSITE" id="PS50887">
    <property type="entry name" value="GGDEF"/>
    <property type="match status" value="1"/>
</dbReference>
<feature type="domain" description="GGDEF" evidence="2">
    <location>
        <begin position="368"/>
        <end position="502"/>
    </location>
</feature>
<dbReference type="InterPro" id="IPR000014">
    <property type="entry name" value="PAS"/>
</dbReference>
<dbReference type="Gene3D" id="3.30.450.40">
    <property type="match status" value="1"/>
</dbReference>
<dbReference type="InterPro" id="IPR000160">
    <property type="entry name" value="GGDEF_dom"/>
</dbReference>
<dbReference type="InterPro" id="IPR035965">
    <property type="entry name" value="PAS-like_dom_sf"/>
</dbReference>
<dbReference type="EMBL" id="VJMG01000062">
    <property type="protein sequence ID" value="TRL35778.1"/>
    <property type="molecule type" value="Genomic_DNA"/>
</dbReference>
<dbReference type="CDD" id="cd00130">
    <property type="entry name" value="PAS"/>
    <property type="match status" value="1"/>
</dbReference>
<dbReference type="Pfam" id="PF00990">
    <property type="entry name" value="GGDEF"/>
    <property type="match status" value="1"/>
</dbReference>
<dbReference type="Pfam" id="PF08448">
    <property type="entry name" value="PAS_4"/>
    <property type="match status" value="1"/>
</dbReference>
<dbReference type="InterPro" id="IPR029016">
    <property type="entry name" value="GAF-like_dom_sf"/>
</dbReference>
<evidence type="ECO:0000313" key="4">
    <source>
        <dbReference type="Proteomes" id="UP000316801"/>
    </source>
</evidence>